<dbReference type="AlphaFoldDB" id="A0ABD2CWY6"/>
<feature type="region of interest" description="Disordered" evidence="1">
    <location>
        <begin position="96"/>
        <end position="123"/>
    </location>
</feature>
<sequence length="123" mass="14293">MEILIRRRLPCNNPMTPFFSHDQRIYVYRVSRQRWNDETNYPDYIPAGGESRKLKSKNNTRILERSEETKYTVVIRGIGEGRTYRRVITFEIETKGHPGRFTGSEMPVVDPEEGEGTALDRGG</sequence>
<reference evidence="2 3" key="1">
    <citation type="journal article" date="2024" name="Ann. Entomol. Soc. Am.">
        <title>Genomic analyses of the southern and eastern yellowjacket wasps (Hymenoptera: Vespidae) reveal evolutionary signatures of social life.</title>
        <authorList>
            <person name="Catto M.A."/>
            <person name="Caine P.B."/>
            <person name="Orr S.E."/>
            <person name="Hunt B.G."/>
            <person name="Goodisman M.A.D."/>
        </authorList>
    </citation>
    <scope>NUCLEOTIDE SEQUENCE [LARGE SCALE GENOMIC DNA]</scope>
    <source>
        <strain evidence="2">232</strain>
        <tissue evidence="2">Head and thorax</tissue>
    </source>
</reference>
<dbReference type="EMBL" id="JAYRBN010000027">
    <property type="protein sequence ID" value="KAL2749582.1"/>
    <property type="molecule type" value="Genomic_DNA"/>
</dbReference>
<dbReference type="Proteomes" id="UP001607303">
    <property type="component" value="Unassembled WGS sequence"/>
</dbReference>
<gene>
    <name evidence="2" type="ORF">V1477_002522</name>
</gene>
<keyword evidence="3" id="KW-1185">Reference proteome</keyword>
<accession>A0ABD2CWY6</accession>
<protein>
    <submittedName>
        <fullName evidence="2">Uncharacterized protein</fullName>
    </submittedName>
</protein>
<evidence type="ECO:0000256" key="1">
    <source>
        <dbReference type="SAM" id="MobiDB-lite"/>
    </source>
</evidence>
<name>A0ABD2CWY6_VESMC</name>
<evidence type="ECO:0000313" key="3">
    <source>
        <dbReference type="Proteomes" id="UP001607303"/>
    </source>
</evidence>
<proteinExistence type="predicted"/>
<evidence type="ECO:0000313" key="2">
    <source>
        <dbReference type="EMBL" id="KAL2749582.1"/>
    </source>
</evidence>
<comment type="caution">
    <text evidence="2">The sequence shown here is derived from an EMBL/GenBank/DDBJ whole genome shotgun (WGS) entry which is preliminary data.</text>
</comment>
<organism evidence="2 3">
    <name type="scientific">Vespula maculifrons</name>
    <name type="common">Eastern yellow jacket</name>
    <name type="synonym">Wasp</name>
    <dbReference type="NCBI Taxonomy" id="7453"/>
    <lineage>
        <taxon>Eukaryota</taxon>
        <taxon>Metazoa</taxon>
        <taxon>Ecdysozoa</taxon>
        <taxon>Arthropoda</taxon>
        <taxon>Hexapoda</taxon>
        <taxon>Insecta</taxon>
        <taxon>Pterygota</taxon>
        <taxon>Neoptera</taxon>
        <taxon>Endopterygota</taxon>
        <taxon>Hymenoptera</taxon>
        <taxon>Apocrita</taxon>
        <taxon>Aculeata</taxon>
        <taxon>Vespoidea</taxon>
        <taxon>Vespidae</taxon>
        <taxon>Vespinae</taxon>
        <taxon>Vespula</taxon>
    </lineage>
</organism>